<dbReference type="AlphaFoldDB" id="A0AA88IYD9"/>
<evidence type="ECO:0000256" key="1">
    <source>
        <dbReference type="SAM" id="MobiDB-lite"/>
    </source>
</evidence>
<organism evidence="2 3">
    <name type="scientific">Ficus carica</name>
    <name type="common">Common fig</name>
    <dbReference type="NCBI Taxonomy" id="3494"/>
    <lineage>
        <taxon>Eukaryota</taxon>
        <taxon>Viridiplantae</taxon>
        <taxon>Streptophyta</taxon>
        <taxon>Embryophyta</taxon>
        <taxon>Tracheophyta</taxon>
        <taxon>Spermatophyta</taxon>
        <taxon>Magnoliopsida</taxon>
        <taxon>eudicotyledons</taxon>
        <taxon>Gunneridae</taxon>
        <taxon>Pentapetalae</taxon>
        <taxon>rosids</taxon>
        <taxon>fabids</taxon>
        <taxon>Rosales</taxon>
        <taxon>Moraceae</taxon>
        <taxon>Ficeae</taxon>
        <taxon>Ficus</taxon>
    </lineage>
</organism>
<evidence type="ECO:0000313" key="2">
    <source>
        <dbReference type="EMBL" id="GMN57530.1"/>
    </source>
</evidence>
<feature type="region of interest" description="Disordered" evidence="1">
    <location>
        <begin position="129"/>
        <end position="148"/>
    </location>
</feature>
<reference evidence="2" key="1">
    <citation type="submission" date="2023-07" db="EMBL/GenBank/DDBJ databases">
        <title>draft genome sequence of fig (Ficus carica).</title>
        <authorList>
            <person name="Takahashi T."/>
            <person name="Nishimura K."/>
        </authorList>
    </citation>
    <scope>NUCLEOTIDE SEQUENCE</scope>
</reference>
<dbReference type="Proteomes" id="UP001187192">
    <property type="component" value="Unassembled WGS sequence"/>
</dbReference>
<dbReference type="EMBL" id="BTGU01000070">
    <property type="protein sequence ID" value="GMN57530.1"/>
    <property type="molecule type" value="Genomic_DNA"/>
</dbReference>
<name>A0AA88IYD9_FICCA</name>
<sequence>MGLLCNKSIPNCTHRHCALLACSVIRWCSIACRSSCPCAASVIDPLCLPRLCVLSIGIEYIRFPVGSRLQGSVARLDISRKLGVRPVVFNGLVGFPPSVADAAPTGLHEASSEKGLITHGFGKNLSKPLLPAQIRRPPPCIPPPAPTR</sequence>
<gene>
    <name evidence="2" type="ORF">TIFTF001_026636</name>
</gene>
<protein>
    <submittedName>
        <fullName evidence="2">Uncharacterized protein</fullName>
    </submittedName>
</protein>
<accession>A0AA88IYD9</accession>
<feature type="compositionally biased region" description="Pro residues" evidence="1">
    <location>
        <begin position="136"/>
        <end position="148"/>
    </location>
</feature>
<proteinExistence type="predicted"/>
<evidence type="ECO:0000313" key="3">
    <source>
        <dbReference type="Proteomes" id="UP001187192"/>
    </source>
</evidence>
<comment type="caution">
    <text evidence="2">The sequence shown here is derived from an EMBL/GenBank/DDBJ whole genome shotgun (WGS) entry which is preliminary data.</text>
</comment>
<keyword evidence="3" id="KW-1185">Reference proteome</keyword>